<evidence type="ECO:0000313" key="2">
    <source>
        <dbReference type="Proteomes" id="UP000460718"/>
    </source>
</evidence>
<dbReference type="EMBL" id="QXFW01002487">
    <property type="protein sequence ID" value="KAE8978077.1"/>
    <property type="molecule type" value="Genomic_DNA"/>
</dbReference>
<dbReference type="AlphaFoldDB" id="A0A6A3I8D3"/>
<proteinExistence type="predicted"/>
<gene>
    <name evidence="1" type="ORF">PF011_g23396</name>
</gene>
<comment type="caution">
    <text evidence="1">The sequence shown here is derived from an EMBL/GenBank/DDBJ whole genome shotgun (WGS) entry which is preliminary data.</text>
</comment>
<protein>
    <submittedName>
        <fullName evidence="1">Uncharacterized protein</fullName>
    </submittedName>
</protein>
<dbReference type="Proteomes" id="UP000460718">
    <property type="component" value="Unassembled WGS sequence"/>
</dbReference>
<organism evidence="1 2">
    <name type="scientific">Phytophthora fragariae</name>
    <dbReference type="NCBI Taxonomy" id="53985"/>
    <lineage>
        <taxon>Eukaryota</taxon>
        <taxon>Sar</taxon>
        <taxon>Stramenopiles</taxon>
        <taxon>Oomycota</taxon>
        <taxon>Peronosporomycetes</taxon>
        <taxon>Peronosporales</taxon>
        <taxon>Peronosporaceae</taxon>
        <taxon>Phytophthora</taxon>
    </lineage>
</organism>
<accession>A0A6A3I8D3</accession>
<evidence type="ECO:0000313" key="1">
    <source>
        <dbReference type="EMBL" id="KAE8978077.1"/>
    </source>
</evidence>
<sequence length="316" mass="35411">MVSPHYKLCTTETTCSSQTANDTSDHIRVCVEDRDRYFQDEFGASPYLLVDYYTDSSCHEFWMSRVFLADGECHAQGGASGATGPYLGVVTDAEAMTIGVYMSYDGCDNLRFYYGILPLSTTNLNSDACVNDKSGYVKYYLVDSSAPLRGCVGELLPHHDWRVYQGREAAAELEDGPYTMELIVHRHDLADGGKGVCEHLKETEAVFYSVAKKHITKSIVVRGNFISKHGMCSLWLKIESQFFRPLTVYRKSMANEMKAKVPWLTIGKFPPSVDLTTPARMGFSAWFSAKNSVVSEVTELVLSGMKELRVEDERKN</sequence>
<reference evidence="1 2" key="1">
    <citation type="submission" date="2018-09" db="EMBL/GenBank/DDBJ databases">
        <title>Genomic investigation of the strawberry pathogen Phytophthora fragariae indicates pathogenicity is determined by transcriptional variation in three key races.</title>
        <authorList>
            <person name="Adams T.M."/>
            <person name="Armitage A.D."/>
            <person name="Sobczyk M.K."/>
            <person name="Bates H.J."/>
            <person name="Dunwell J.M."/>
            <person name="Nellist C.F."/>
            <person name="Harrison R.J."/>
        </authorList>
    </citation>
    <scope>NUCLEOTIDE SEQUENCE [LARGE SCALE GENOMIC DNA]</scope>
    <source>
        <strain evidence="1 2">SCRP245</strain>
    </source>
</reference>
<name>A0A6A3I8D3_9STRA</name>